<proteinExistence type="predicted"/>
<name>A0A1Y1M028_PHOPY</name>
<feature type="region of interest" description="Disordered" evidence="1">
    <location>
        <begin position="88"/>
        <end position="140"/>
    </location>
</feature>
<accession>A0A1Y1M028</accession>
<dbReference type="AlphaFoldDB" id="A0A1Y1M028"/>
<protein>
    <submittedName>
        <fullName evidence="2">Uncharacterized protein</fullName>
    </submittedName>
</protein>
<sequence>MQANFVCNATERSSLNLQEMMTTKWKWSRNKLMMMNKWTSKIMKVKRNQIKKNKTMKEMKPLTKVKMRKVVEMRSRERHQDHQIVLQSQLPNHHHVQNHDQHRGPDRLRDQSQDRNLNQLPGLDHHQDQDLDPSHDHVQGPKVNHKVVRVHLQGQNRVRVLVQGQDQGQLLDLDQSLVGDRIVNKCLMIFYNLTLQLFKKYPTVYFTFPGFCRFRLYFTVCIKIDKLNCINKYLVK</sequence>
<reference evidence="2" key="1">
    <citation type="journal article" date="2016" name="Sci. Rep.">
        <title>Molecular characterization of firefly nuptial gifts: a multi-omics approach sheds light on postcopulatory sexual selection.</title>
        <authorList>
            <person name="Al-Wathiqui N."/>
            <person name="Fallon T.R."/>
            <person name="South A."/>
            <person name="Weng J.K."/>
            <person name="Lewis S.M."/>
        </authorList>
    </citation>
    <scope>NUCLEOTIDE SEQUENCE</scope>
</reference>
<feature type="compositionally biased region" description="Basic and acidic residues" evidence="1">
    <location>
        <begin position="123"/>
        <end position="139"/>
    </location>
</feature>
<organism evidence="2">
    <name type="scientific">Photinus pyralis</name>
    <name type="common">Common eastern firefly</name>
    <name type="synonym">Lampyris pyralis</name>
    <dbReference type="NCBI Taxonomy" id="7054"/>
    <lineage>
        <taxon>Eukaryota</taxon>
        <taxon>Metazoa</taxon>
        <taxon>Ecdysozoa</taxon>
        <taxon>Arthropoda</taxon>
        <taxon>Hexapoda</taxon>
        <taxon>Insecta</taxon>
        <taxon>Pterygota</taxon>
        <taxon>Neoptera</taxon>
        <taxon>Endopterygota</taxon>
        <taxon>Coleoptera</taxon>
        <taxon>Polyphaga</taxon>
        <taxon>Elateriformia</taxon>
        <taxon>Elateroidea</taxon>
        <taxon>Lampyridae</taxon>
        <taxon>Lampyrinae</taxon>
        <taxon>Photinus</taxon>
    </lineage>
</organism>
<evidence type="ECO:0000256" key="1">
    <source>
        <dbReference type="SAM" id="MobiDB-lite"/>
    </source>
</evidence>
<feature type="compositionally biased region" description="Basic and acidic residues" evidence="1">
    <location>
        <begin position="97"/>
        <end position="113"/>
    </location>
</feature>
<dbReference type="EMBL" id="GEZM01045008">
    <property type="protein sequence ID" value="JAV77980.1"/>
    <property type="molecule type" value="Transcribed_RNA"/>
</dbReference>
<evidence type="ECO:0000313" key="2">
    <source>
        <dbReference type="EMBL" id="JAV77980.1"/>
    </source>
</evidence>